<feature type="compositionally biased region" description="Acidic residues" evidence="1">
    <location>
        <begin position="86"/>
        <end position="96"/>
    </location>
</feature>
<keyword evidence="3" id="KW-1185">Reference proteome</keyword>
<name>A0ABY7EMS3_MYAAR</name>
<feature type="compositionally biased region" description="Acidic residues" evidence="1">
    <location>
        <begin position="11"/>
        <end position="24"/>
    </location>
</feature>
<gene>
    <name evidence="2" type="ORF">MAR_018444</name>
</gene>
<evidence type="ECO:0000313" key="3">
    <source>
        <dbReference type="Proteomes" id="UP001164746"/>
    </source>
</evidence>
<dbReference type="Proteomes" id="UP001164746">
    <property type="component" value="Chromosome 6"/>
</dbReference>
<proteinExistence type="predicted"/>
<feature type="region of interest" description="Disordered" evidence="1">
    <location>
        <begin position="1"/>
        <end position="34"/>
    </location>
</feature>
<organism evidence="2 3">
    <name type="scientific">Mya arenaria</name>
    <name type="common">Soft-shell clam</name>
    <dbReference type="NCBI Taxonomy" id="6604"/>
    <lineage>
        <taxon>Eukaryota</taxon>
        <taxon>Metazoa</taxon>
        <taxon>Spiralia</taxon>
        <taxon>Lophotrochozoa</taxon>
        <taxon>Mollusca</taxon>
        <taxon>Bivalvia</taxon>
        <taxon>Autobranchia</taxon>
        <taxon>Heteroconchia</taxon>
        <taxon>Euheterodonta</taxon>
        <taxon>Imparidentia</taxon>
        <taxon>Neoheterodontei</taxon>
        <taxon>Myida</taxon>
        <taxon>Myoidea</taxon>
        <taxon>Myidae</taxon>
        <taxon>Mya</taxon>
    </lineage>
</organism>
<feature type="region of interest" description="Disordered" evidence="1">
    <location>
        <begin position="71"/>
        <end position="96"/>
    </location>
</feature>
<evidence type="ECO:0000313" key="2">
    <source>
        <dbReference type="EMBL" id="WAR08486.1"/>
    </source>
</evidence>
<reference evidence="2" key="1">
    <citation type="submission" date="2022-11" db="EMBL/GenBank/DDBJ databases">
        <title>Centuries of genome instability and evolution in soft-shell clam transmissible cancer (bioRxiv).</title>
        <authorList>
            <person name="Hart S.F.M."/>
            <person name="Yonemitsu M.A."/>
            <person name="Giersch R.M."/>
            <person name="Beal B.F."/>
            <person name="Arriagada G."/>
            <person name="Davis B.W."/>
            <person name="Ostrander E.A."/>
            <person name="Goff S.P."/>
            <person name="Metzger M.J."/>
        </authorList>
    </citation>
    <scope>NUCLEOTIDE SEQUENCE</scope>
    <source>
        <strain evidence="2">MELC-2E11</strain>
        <tissue evidence="2">Siphon/mantle</tissue>
    </source>
</reference>
<protein>
    <submittedName>
        <fullName evidence="2">Uncharacterized protein</fullName>
    </submittedName>
</protein>
<accession>A0ABY7EMS3</accession>
<dbReference type="EMBL" id="CP111017">
    <property type="protein sequence ID" value="WAR08486.1"/>
    <property type="molecule type" value="Genomic_DNA"/>
</dbReference>
<sequence length="119" mass="12789">MGDKNRGTSPYDDDYSDDFDDDASDVGNRRYKTRSPLTRTVVTIGKDGQRRPSGVALGGNTYRKARGGMSLASGYLTPTSQKTADFDDEDDEDDDTLVAMSPRSKIGQIEGGGVEEVAG</sequence>
<evidence type="ECO:0000256" key="1">
    <source>
        <dbReference type="SAM" id="MobiDB-lite"/>
    </source>
</evidence>